<keyword evidence="5" id="KW-1070">Brassinosteroid signaling pathway</keyword>
<evidence type="ECO:0000259" key="6">
    <source>
        <dbReference type="Pfam" id="PF05687"/>
    </source>
</evidence>
<dbReference type="GO" id="GO:0006351">
    <property type="term" value="P:DNA-templated transcription"/>
    <property type="evidence" value="ECO:0007669"/>
    <property type="project" value="InterPro"/>
</dbReference>
<comment type="similarity">
    <text evidence="1 5">Belongs to the BZR/LAT61 family.</text>
</comment>
<name>A0AAV5LR81_9ROSI</name>
<evidence type="ECO:0000256" key="1">
    <source>
        <dbReference type="ARBA" id="ARBA00005909"/>
    </source>
</evidence>
<dbReference type="InterPro" id="IPR033264">
    <property type="entry name" value="BZR"/>
</dbReference>
<dbReference type="InterPro" id="IPR008540">
    <property type="entry name" value="BES1_N"/>
</dbReference>
<dbReference type="AlphaFoldDB" id="A0AAV5LR81"/>
<keyword evidence="8" id="KW-1185">Reference proteome</keyword>
<proteinExistence type="inferred from homology"/>
<dbReference type="GO" id="GO:0003700">
    <property type="term" value="F:DNA-binding transcription factor activity"/>
    <property type="evidence" value="ECO:0007669"/>
    <property type="project" value="UniProtKB-UniRule"/>
</dbReference>
<dbReference type="GO" id="GO:0003677">
    <property type="term" value="F:DNA binding"/>
    <property type="evidence" value="ECO:0007669"/>
    <property type="project" value="UniProtKB-UniRule"/>
</dbReference>
<comment type="caution">
    <text evidence="7">The sequence shown here is derived from an EMBL/GenBank/DDBJ whole genome shotgun (WGS) entry which is preliminary data.</text>
</comment>
<evidence type="ECO:0000256" key="4">
    <source>
        <dbReference type="ARBA" id="ARBA00023163"/>
    </source>
</evidence>
<dbReference type="GO" id="GO:0005634">
    <property type="term" value="C:nucleus"/>
    <property type="evidence" value="ECO:0007669"/>
    <property type="project" value="UniProtKB-SubCell"/>
</dbReference>
<evidence type="ECO:0000313" key="7">
    <source>
        <dbReference type="EMBL" id="GKV39970.1"/>
    </source>
</evidence>
<dbReference type="PANTHER" id="PTHR31506">
    <property type="entry name" value="BES1/BZR1 HOMOLOG PROTEIN 3-RELATED"/>
    <property type="match status" value="1"/>
</dbReference>
<dbReference type="Pfam" id="PF05687">
    <property type="entry name" value="BES1_N"/>
    <property type="match status" value="1"/>
</dbReference>
<evidence type="ECO:0000256" key="5">
    <source>
        <dbReference type="RuleBase" id="RU369040"/>
    </source>
</evidence>
<dbReference type="Proteomes" id="UP001054252">
    <property type="component" value="Unassembled WGS sequence"/>
</dbReference>
<evidence type="ECO:0000256" key="3">
    <source>
        <dbReference type="ARBA" id="ARBA00023125"/>
    </source>
</evidence>
<keyword evidence="2 5" id="KW-0805">Transcription regulation</keyword>
<evidence type="ECO:0000313" key="8">
    <source>
        <dbReference type="Proteomes" id="UP001054252"/>
    </source>
</evidence>
<comment type="function">
    <text evidence="5">Functions in brassinosteroid signaling. May function as transcriptional repressor.</text>
</comment>
<reference evidence="7 8" key="1">
    <citation type="journal article" date="2021" name="Commun. Biol.">
        <title>The genome of Shorea leprosula (Dipterocarpaceae) highlights the ecological relevance of drought in aseasonal tropical rainforests.</title>
        <authorList>
            <person name="Ng K.K.S."/>
            <person name="Kobayashi M.J."/>
            <person name="Fawcett J.A."/>
            <person name="Hatakeyama M."/>
            <person name="Paape T."/>
            <person name="Ng C.H."/>
            <person name="Ang C.C."/>
            <person name="Tnah L.H."/>
            <person name="Lee C.T."/>
            <person name="Nishiyama T."/>
            <person name="Sese J."/>
            <person name="O'Brien M.J."/>
            <person name="Copetti D."/>
            <person name="Mohd Noor M.I."/>
            <person name="Ong R.C."/>
            <person name="Putra M."/>
            <person name="Sireger I.Z."/>
            <person name="Indrioko S."/>
            <person name="Kosugi Y."/>
            <person name="Izuno A."/>
            <person name="Isagi Y."/>
            <person name="Lee S.L."/>
            <person name="Shimizu K.K."/>
        </authorList>
    </citation>
    <scope>NUCLEOTIDE SEQUENCE [LARGE SCALE GENOMIC DNA]</scope>
    <source>
        <strain evidence="7">214</strain>
    </source>
</reference>
<sequence length="188" mass="20012">MGGGRSEGEKEKTKMRERQRRAITTKIFQGLRKHGGYHLSPRADINEVLRELAKEAGWIVDPDGTTYRSKLASTCCPVCGTMKTSSSTPTPTSSIVIGGTGECSTTASPRHIPLAVEDAIPTINNISDNIIPLAAYMYSRGVPGGYHNCPSTSTNDSIVGSGTGASALAVGYQLQQQLYPQPQASKPE</sequence>
<dbReference type="PANTHER" id="PTHR31506:SF4">
    <property type="entry name" value="BES1_BZR1 PLANT TRANSCRIPTION FACTOR N-TERMINAL DOMAIN-CONTAINING PROTEIN"/>
    <property type="match status" value="1"/>
</dbReference>
<comment type="subcellular location">
    <subcellularLocation>
        <location evidence="5">Nucleus</location>
    </subcellularLocation>
</comment>
<feature type="domain" description="BES1/BZR1 plant transcription factor N-terminal" evidence="6">
    <location>
        <begin position="6"/>
        <end position="97"/>
    </location>
</feature>
<protein>
    <recommendedName>
        <fullName evidence="5">Protein BZR1 homolog</fullName>
    </recommendedName>
    <alternativeName>
        <fullName evidence="5">Protein BRASSINAZOLE-RESISTANT 1 homolog</fullName>
    </alternativeName>
</protein>
<dbReference type="EMBL" id="BPVZ01000138">
    <property type="protein sequence ID" value="GKV39970.1"/>
    <property type="molecule type" value="Genomic_DNA"/>
</dbReference>
<dbReference type="GO" id="GO:0009742">
    <property type="term" value="P:brassinosteroid mediated signaling pathway"/>
    <property type="evidence" value="ECO:0007669"/>
    <property type="project" value="UniProtKB-UniRule"/>
</dbReference>
<evidence type="ECO:0000256" key="2">
    <source>
        <dbReference type="ARBA" id="ARBA00023015"/>
    </source>
</evidence>
<keyword evidence="4 5" id="KW-0804">Transcription</keyword>
<gene>
    <name evidence="7" type="ORF">SLEP1_g47657</name>
</gene>
<keyword evidence="3 5" id="KW-0238">DNA-binding</keyword>
<accession>A0AAV5LR81</accession>
<organism evidence="7 8">
    <name type="scientific">Rubroshorea leprosula</name>
    <dbReference type="NCBI Taxonomy" id="152421"/>
    <lineage>
        <taxon>Eukaryota</taxon>
        <taxon>Viridiplantae</taxon>
        <taxon>Streptophyta</taxon>
        <taxon>Embryophyta</taxon>
        <taxon>Tracheophyta</taxon>
        <taxon>Spermatophyta</taxon>
        <taxon>Magnoliopsida</taxon>
        <taxon>eudicotyledons</taxon>
        <taxon>Gunneridae</taxon>
        <taxon>Pentapetalae</taxon>
        <taxon>rosids</taxon>
        <taxon>malvids</taxon>
        <taxon>Malvales</taxon>
        <taxon>Dipterocarpaceae</taxon>
        <taxon>Rubroshorea</taxon>
    </lineage>
</organism>